<feature type="region of interest" description="Disordered" evidence="1">
    <location>
        <begin position="66"/>
        <end position="93"/>
    </location>
</feature>
<dbReference type="AlphaFoldDB" id="W9WY84"/>
<dbReference type="EMBL" id="AMGX01000004">
    <property type="protein sequence ID" value="EXJ73187.1"/>
    <property type="molecule type" value="Genomic_DNA"/>
</dbReference>
<gene>
    <name evidence="2" type="ORF">A1O5_02947</name>
</gene>
<feature type="compositionally biased region" description="Polar residues" evidence="1">
    <location>
        <begin position="66"/>
        <end position="75"/>
    </location>
</feature>
<proteinExistence type="predicted"/>
<dbReference type="Proteomes" id="UP000019471">
    <property type="component" value="Unassembled WGS sequence"/>
</dbReference>
<sequence length="194" mass="21658">MCRFKLQVCPYPEQDPVSSLIFNPKNSSQWEHCDEPRPWGRLSCGKLVIEHPTHLTKAEPALSCENTPATRSCSSDQREQHIHTGLPGRQEPTPYNSIAPAAAGEAQLQGEACKWCTAVLRLVATKSKEMQKVARKEIAEVERTMGEDAELRKMHGKIADKEHELNAMRHDAWRKAAMLMDDLAAASGKEETQG</sequence>
<dbReference type="GeneID" id="19187677"/>
<reference evidence="2 3" key="1">
    <citation type="submission" date="2013-03" db="EMBL/GenBank/DDBJ databases">
        <title>The Genome Sequence of Cladophialophora psammophila CBS 110553.</title>
        <authorList>
            <consortium name="The Broad Institute Genomics Platform"/>
            <person name="Cuomo C."/>
            <person name="de Hoog S."/>
            <person name="Gorbushina A."/>
            <person name="Walker B."/>
            <person name="Young S.K."/>
            <person name="Zeng Q."/>
            <person name="Gargeya S."/>
            <person name="Fitzgerald M."/>
            <person name="Haas B."/>
            <person name="Abouelleil A."/>
            <person name="Allen A.W."/>
            <person name="Alvarado L."/>
            <person name="Arachchi H.M."/>
            <person name="Berlin A.M."/>
            <person name="Chapman S.B."/>
            <person name="Gainer-Dewar J."/>
            <person name="Goldberg J."/>
            <person name="Griggs A."/>
            <person name="Gujja S."/>
            <person name="Hansen M."/>
            <person name="Howarth C."/>
            <person name="Imamovic A."/>
            <person name="Ireland A."/>
            <person name="Larimer J."/>
            <person name="McCowan C."/>
            <person name="Murphy C."/>
            <person name="Pearson M."/>
            <person name="Poon T.W."/>
            <person name="Priest M."/>
            <person name="Roberts A."/>
            <person name="Saif S."/>
            <person name="Shea T."/>
            <person name="Sisk P."/>
            <person name="Sykes S."/>
            <person name="Wortman J."/>
            <person name="Nusbaum C."/>
            <person name="Birren B."/>
        </authorList>
    </citation>
    <scope>NUCLEOTIDE SEQUENCE [LARGE SCALE GENOMIC DNA]</scope>
    <source>
        <strain evidence="2 3">CBS 110553</strain>
    </source>
</reference>
<accession>W9WY84</accession>
<dbReference type="RefSeq" id="XP_007741750.1">
    <property type="nucleotide sequence ID" value="XM_007743560.1"/>
</dbReference>
<comment type="caution">
    <text evidence="2">The sequence shown here is derived from an EMBL/GenBank/DDBJ whole genome shotgun (WGS) entry which is preliminary data.</text>
</comment>
<name>W9WY84_9EURO</name>
<organism evidence="2 3">
    <name type="scientific">Cladophialophora psammophila CBS 110553</name>
    <dbReference type="NCBI Taxonomy" id="1182543"/>
    <lineage>
        <taxon>Eukaryota</taxon>
        <taxon>Fungi</taxon>
        <taxon>Dikarya</taxon>
        <taxon>Ascomycota</taxon>
        <taxon>Pezizomycotina</taxon>
        <taxon>Eurotiomycetes</taxon>
        <taxon>Chaetothyriomycetidae</taxon>
        <taxon>Chaetothyriales</taxon>
        <taxon>Herpotrichiellaceae</taxon>
        <taxon>Cladophialophora</taxon>
    </lineage>
</organism>
<protein>
    <submittedName>
        <fullName evidence="2">Uncharacterized protein</fullName>
    </submittedName>
</protein>
<keyword evidence="3" id="KW-1185">Reference proteome</keyword>
<dbReference type="OrthoDB" id="4146362at2759"/>
<evidence type="ECO:0000313" key="3">
    <source>
        <dbReference type="Proteomes" id="UP000019471"/>
    </source>
</evidence>
<evidence type="ECO:0000256" key="1">
    <source>
        <dbReference type="SAM" id="MobiDB-lite"/>
    </source>
</evidence>
<dbReference type="HOGENOM" id="CLU_1408575_0_0_1"/>
<evidence type="ECO:0000313" key="2">
    <source>
        <dbReference type="EMBL" id="EXJ73187.1"/>
    </source>
</evidence>